<evidence type="ECO:0000256" key="1">
    <source>
        <dbReference type="ARBA" id="ARBA00022723"/>
    </source>
</evidence>
<organism evidence="5 6">
    <name type="scientific">Rhipicephalus sanguineus</name>
    <name type="common">Brown dog tick</name>
    <name type="synonym">Ixodes sanguineus</name>
    <dbReference type="NCBI Taxonomy" id="34632"/>
    <lineage>
        <taxon>Eukaryota</taxon>
        <taxon>Metazoa</taxon>
        <taxon>Ecdysozoa</taxon>
        <taxon>Arthropoda</taxon>
        <taxon>Chelicerata</taxon>
        <taxon>Arachnida</taxon>
        <taxon>Acari</taxon>
        <taxon>Parasitiformes</taxon>
        <taxon>Ixodida</taxon>
        <taxon>Ixodoidea</taxon>
        <taxon>Ixodidae</taxon>
        <taxon>Rhipicephalinae</taxon>
        <taxon>Rhipicephalus</taxon>
        <taxon>Rhipicephalus</taxon>
    </lineage>
</organism>
<sequence length="282" mass="31788">MRARSARSRASQAAVRRRLGTVCHALPEKCGTAQARFKVRVLLTAAIGRIYASKHWINAHCGFGSHLEMRTLEFAEKLEDWQYCSWCGVVSSKMSVLPCRHVMCQLCIDTYKEYDHPSYKIMCCKTGSTNWTKLEDEHLSDKQVHCVNAGCDFVGRLKDLDEHLRQSCAMYSTTCSKDKDERKEDEQGTFQTLDPAGRRGCLGSPLFPPRSASERATICASLMKPTHCTKEDPEGSSVAEASVIGERAKFRRRQQVEEESIYDYVAELRKLPRTCDFGSALG</sequence>
<protein>
    <submittedName>
        <fullName evidence="5">Uncharacterized protein</fullName>
    </submittedName>
</protein>
<dbReference type="Proteomes" id="UP000821837">
    <property type="component" value="Chromosome 10"/>
</dbReference>
<keyword evidence="3" id="KW-0862">Zinc</keyword>
<dbReference type="InterPro" id="IPR017907">
    <property type="entry name" value="Znf_RING_CS"/>
</dbReference>
<comment type="caution">
    <text evidence="5">The sequence shown here is derived from an EMBL/GenBank/DDBJ whole genome shotgun (WGS) entry which is preliminary data.</text>
</comment>
<dbReference type="EMBL" id="JABSTV010001246">
    <property type="protein sequence ID" value="KAH7976052.1"/>
    <property type="molecule type" value="Genomic_DNA"/>
</dbReference>
<reference evidence="5" key="2">
    <citation type="submission" date="2021-09" db="EMBL/GenBank/DDBJ databases">
        <authorList>
            <person name="Jia N."/>
            <person name="Wang J."/>
            <person name="Shi W."/>
            <person name="Du L."/>
            <person name="Sun Y."/>
            <person name="Zhan W."/>
            <person name="Jiang J."/>
            <person name="Wang Q."/>
            <person name="Zhang B."/>
            <person name="Ji P."/>
            <person name="Sakyi L.B."/>
            <person name="Cui X."/>
            <person name="Yuan T."/>
            <person name="Jiang B."/>
            <person name="Yang W."/>
            <person name="Lam T.T.-Y."/>
            <person name="Chang Q."/>
            <person name="Ding S."/>
            <person name="Wang X."/>
            <person name="Zhu J."/>
            <person name="Ruan X."/>
            <person name="Zhao L."/>
            <person name="Wei J."/>
            <person name="Que T."/>
            <person name="Du C."/>
            <person name="Cheng J."/>
            <person name="Dai P."/>
            <person name="Han X."/>
            <person name="Huang E."/>
            <person name="Gao Y."/>
            <person name="Liu J."/>
            <person name="Shao H."/>
            <person name="Ye R."/>
            <person name="Li L."/>
            <person name="Wei W."/>
            <person name="Wang X."/>
            <person name="Wang C."/>
            <person name="Huo Q."/>
            <person name="Li W."/>
            <person name="Guo W."/>
            <person name="Chen H."/>
            <person name="Chen S."/>
            <person name="Zhou L."/>
            <person name="Zhou L."/>
            <person name="Ni X."/>
            <person name="Tian J."/>
            <person name="Zhou Y."/>
            <person name="Sheng Y."/>
            <person name="Liu T."/>
            <person name="Pan Y."/>
            <person name="Xia L."/>
            <person name="Li J."/>
            <person name="Zhao F."/>
            <person name="Cao W."/>
        </authorList>
    </citation>
    <scope>NUCLEOTIDE SEQUENCE</scope>
    <source>
        <strain evidence="5">Rsan-2018</strain>
        <tissue evidence="5">Larvae</tissue>
    </source>
</reference>
<dbReference type="AlphaFoldDB" id="A0A9D4QCX4"/>
<evidence type="ECO:0000256" key="2">
    <source>
        <dbReference type="ARBA" id="ARBA00022771"/>
    </source>
</evidence>
<keyword evidence="6" id="KW-1185">Reference proteome</keyword>
<name>A0A9D4QCX4_RHISA</name>
<evidence type="ECO:0000256" key="3">
    <source>
        <dbReference type="ARBA" id="ARBA00022833"/>
    </source>
</evidence>
<keyword evidence="2" id="KW-0863">Zinc-finger</keyword>
<dbReference type="InterPro" id="IPR013083">
    <property type="entry name" value="Znf_RING/FYVE/PHD"/>
</dbReference>
<evidence type="ECO:0000313" key="5">
    <source>
        <dbReference type="EMBL" id="KAH7976052.1"/>
    </source>
</evidence>
<dbReference type="VEuPathDB" id="VectorBase:RSAN_051592"/>
<dbReference type="GO" id="GO:0008270">
    <property type="term" value="F:zinc ion binding"/>
    <property type="evidence" value="ECO:0007669"/>
    <property type="project" value="UniProtKB-KW"/>
</dbReference>
<proteinExistence type="predicted"/>
<dbReference type="Gene3D" id="3.30.40.10">
    <property type="entry name" value="Zinc/RING finger domain, C3HC4 (zinc finger)"/>
    <property type="match status" value="1"/>
</dbReference>
<keyword evidence="1" id="KW-0479">Metal-binding</keyword>
<evidence type="ECO:0000256" key="4">
    <source>
        <dbReference type="SAM" id="MobiDB-lite"/>
    </source>
</evidence>
<dbReference type="PROSITE" id="PS00518">
    <property type="entry name" value="ZF_RING_1"/>
    <property type="match status" value="1"/>
</dbReference>
<gene>
    <name evidence="5" type="ORF">HPB52_008524</name>
</gene>
<accession>A0A9D4QCX4</accession>
<reference evidence="5" key="1">
    <citation type="journal article" date="2020" name="Cell">
        <title>Large-Scale Comparative Analyses of Tick Genomes Elucidate Their Genetic Diversity and Vector Capacities.</title>
        <authorList>
            <consortium name="Tick Genome and Microbiome Consortium (TIGMIC)"/>
            <person name="Jia N."/>
            <person name="Wang J."/>
            <person name="Shi W."/>
            <person name="Du L."/>
            <person name="Sun Y."/>
            <person name="Zhan W."/>
            <person name="Jiang J.F."/>
            <person name="Wang Q."/>
            <person name="Zhang B."/>
            <person name="Ji P."/>
            <person name="Bell-Sakyi L."/>
            <person name="Cui X.M."/>
            <person name="Yuan T.T."/>
            <person name="Jiang B.G."/>
            <person name="Yang W.F."/>
            <person name="Lam T.T."/>
            <person name="Chang Q.C."/>
            <person name="Ding S.J."/>
            <person name="Wang X.J."/>
            <person name="Zhu J.G."/>
            <person name="Ruan X.D."/>
            <person name="Zhao L."/>
            <person name="Wei J.T."/>
            <person name="Ye R.Z."/>
            <person name="Que T.C."/>
            <person name="Du C.H."/>
            <person name="Zhou Y.H."/>
            <person name="Cheng J.X."/>
            <person name="Dai P.F."/>
            <person name="Guo W.B."/>
            <person name="Han X.H."/>
            <person name="Huang E.J."/>
            <person name="Li L.F."/>
            <person name="Wei W."/>
            <person name="Gao Y.C."/>
            <person name="Liu J.Z."/>
            <person name="Shao H.Z."/>
            <person name="Wang X."/>
            <person name="Wang C.C."/>
            <person name="Yang T.C."/>
            <person name="Huo Q.B."/>
            <person name="Li W."/>
            <person name="Chen H.Y."/>
            <person name="Chen S.E."/>
            <person name="Zhou L.G."/>
            <person name="Ni X.B."/>
            <person name="Tian J.H."/>
            <person name="Sheng Y."/>
            <person name="Liu T."/>
            <person name="Pan Y.S."/>
            <person name="Xia L.Y."/>
            <person name="Li J."/>
            <person name="Zhao F."/>
            <person name="Cao W.C."/>
        </authorList>
    </citation>
    <scope>NUCLEOTIDE SEQUENCE</scope>
    <source>
        <strain evidence="5">Rsan-2018</strain>
    </source>
</reference>
<evidence type="ECO:0000313" key="6">
    <source>
        <dbReference type="Proteomes" id="UP000821837"/>
    </source>
</evidence>
<feature type="region of interest" description="Disordered" evidence="4">
    <location>
        <begin position="179"/>
        <end position="209"/>
    </location>
</feature>